<dbReference type="InterPro" id="IPR003346">
    <property type="entry name" value="Transposase_20"/>
</dbReference>
<feature type="domain" description="Transposase IS110-like N-terminal" evidence="1">
    <location>
        <begin position="7"/>
        <end position="147"/>
    </location>
</feature>
<dbReference type="PANTHER" id="PTHR33055">
    <property type="entry name" value="TRANSPOSASE FOR INSERTION SEQUENCE ELEMENT IS1111A"/>
    <property type="match status" value="1"/>
</dbReference>
<dbReference type="InterPro" id="IPR047650">
    <property type="entry name" value="Transpos_IS110"/>
</dbReference>
<organism evidence="3 4">
    <name type="scientific">Halomonas chromatireducens</name>
    <dbReference type="NCBI Taxonomy" id="507626"/>
    <lineage>
        <taxon>Bacteria</taxon>
        <taxon>Pseudomonadati</taxon>
        <taxon>Pseudomonadota</taxon>
        <taxon>Gammaproteobacteria</taxon>
        <taxon>Oceanospirillales</taxon>
        <taxon>Halomonadaceae</taxon>
        <taxon>Halomonas</taxon>
    </lineage>
</organism>
<dbReference type="NCBIfam" id="NF033542">
    <property type="entry name" value="transpos_IS110"/>
    <property type="match status" value="1"/>
</dbReference>
<dbReference type="Pfam" id="PF02371">
    <property type="entry name" value="Transposase_20"/>
    <property type="match status" value="1"/>
</dbReference>
<gene>
    <name evidence="3" type="ORF">LOKO_03522</name>
</gene>
<dbReference type="RefSeq" id="WP_066451944.1">
    <property type="nucleotide sequence ID" value="NZ_CP014226.1"/>
</dbReference>
<dbReference type="GO" id="GO:0004803">
    <property type="term" value="F:transposase activity"/>
    <property type="evidence" value="ECO:0007669"/>
    <property type="project" value="InterPro"/>
</dbReference>
<dbReference type="EMBL" id="CP014226">
    <property type="protein sequence ID" value="AMD02562.1"/>
    <property type="molecule type" value="Genomic_DNA"/>
</dbReference>
<name>A0A120JWU9_9GAMM</name>
<dbReference type="GO" id="GO:0003677">
    <property type="term" value="F:DNA binding"/>
    <property type="evidence" value="ECO:0007669"/>
    <property type="project" value="InterPro"/>
</dbReference>
<evidence type="ECO:0000313" key="4">
    <source>
        <dbReference type="Proteomes" id="UP000063387"/>
    </source>
</evidence>
<dbReference type="KEGG" id="hco:LOKO_03522"/>
<dbReference type="GO" id="GO:0006313">
    <property type="term" value="P:DNA transposition"/>
    <property type="evidence" value="ECO:0007669"/>
    <property type="project" value="InterPro"/>
</dbReference>
<dbReference type="AlphaFoldDB" id="A0A120JWU9"/>
<dbReference type="InterPro" id="IPR002525">
    <property type="entry name" value="Transp_IS110-like_N"/>
</dbReference>
<reference evidence="3 4" key="2">
    <citation type="submission" date="2016-02" db="EMBL/GenBank/DDBJ databases">
        <authorList>
            <person name="Wen L."/>
            <person name="He K."/>
            <person name="Yang H."/>
        </authorList>
    </citation>
    <scope>NUCLEOTIDE SEQUENCE [LARGE SCALE GENOMIC DNA]</scope>
    <source>
        <strain evidence="3 4">AGD 8-3</strain>
    </source>
</reference>
<dbReference type="Proteomes" id="UP000063387">
    <property type="component" value="Chromosome"/>
</dbReference>
<dbReference type="Pfam" id="PF01548">
    <property type="entry name" value="DEDD_Tnp_IS110"/>
    <property type="match status" value="1"/>
</dbReference>
<dbReference type="PANTHER" id="PTHR33055:SF3">
    <property type="entry name" value="PUTATIVE TRANSPOSASE FOR IS117-RELATED"/>
    <property type="match status" value="1"/>
</dbReference>
<dbReference type="OrthoDB" id="5289737at2"/>
<proteinExistence type="predicted"/>
<keyword evidence="4" id="KW-1185">Reference proteome</keyword>
<feature type="domain" description="Transposase IS116/IS110/IS902 C-terminal" evidence="2">
    <location>
        <begin position="213"/>
        <end position="290"/>
    </location>
</feature>
<evidence type="ECO:0000313" key="3">
    <source>
        <dbReference type="EMBL" id="AMD02562.1"/>
    </source>
</evidence>
<reference evidence="3 4" key="1">
    <citation type="journal article" date="2016" name="Genome Announc.">
        <title>Draft Genome Sequence of 'Halomonas chromatireducens' Strain AGD 8-3, a Haloalkaliphilic Chromate- and Selenite-Reducing Gammaproteobacterium.</title>
        <authorList>
            <person name="Sharko F.S."/>
            <person name="Shapovalova A.A."/>
            <person name="Tsygankova S.V."/>
            <person name="Komova A.V."/>
            <person name="Boulygina E.S."/>
            <person name="Teslyuk A.B."/>
            <person name="Gotovtsev P.M."/>
            <person name="Namsaraev Z.B."/>
            <person name="Khijniak T.V."/>
            <person name="Nedoluzhko A.V."/>
            <person name="Vasilov R.G."/>
        </authorList>
    </citation>
    <scope>NUCLEOTIDE SEQUENCE [LARGE SCALE GENOMIC DNA]</scope>
    <source>
        <strain evidence="3 4">AGD 8-3</strain>
    </source>
</reference>
<protein>
    <submittedName>
        <fullName evidence="3">Transposase IS116/IS110/IS902 family protein</fullName>
    </submittedName>
</protein>
<evidence type="ECO:0000259" key="1">
    <source>
        <dbReference type="Pfam" id="PF01548"/>
    </source>
</evidence>
<evidence type="ECO:0000259" key="2">
    <source>
        <dbReference type="Pfam" id="PF02371"/>
    </source>
</evidence>
<dbReference type="STRING" id="507626.LOKO_03522"/>
<sequence>MNHISIVGIDLAKHVFQLHAVDPKGRQIFSKKVSRSGLRLTLAQVPPCRVAMEACGGAHYWAREIQALGHEVQLIPPQYVKPFVLGHKSDARDARAIAEAAARDATPRVAPKTLEQQALQAMHRVRSRAIANRTALGNELHGLLAEMGICVAKGHSVFRQGEVRRLLAEHRAQLGDDLFVVLDDVLDQWLSLDARIHAYDQRLARLARATPVCRRLMSVPGIGPVNATLLASHIGDPRRFANGRSFSASIGLVPRQHSSGGKERLLSISKRGNGEVRRQLVHGARAALRAFQCQQQPDRLARWACALAARRGAAKATVALANKLGRICWAVMVRDTVYAATP</sequence>
<accession>A0A120JWU9</accession>
<dbReference type="PATRIC" id="fig|507626.3.peg.3522"/>